<evidence type="ECO:0000313" key="1">
    <source>
        <dbReference type="EMBL" id="MDS3861219.1"/>
    </source>
</evidence>
<reference evidence="2" key="1">
    <citation type="submission" date="2023-07" db="EMBL/GenBank/DDBJ databases">
        <authorList>
            <person name="Luz R."/>
            <person name="Cordeiro R."/>
            <person name="Fonseca A."/>
            <person name="Goncalves V."/>
        </authorList>
    </citation>
    <scope>NUCLEOTIDE SEQUENCE [LARGE SCALE GENOMIC DNA]</scope>
    <source>
        <strain evidence="2">BACA0444</strain>
    </source>
</reference>
<keyword evidence="2" id="KW-1185">Reference proteome</keyword>
<dbReference type="NCBIfam" id="NF045912">
    <property type="entry name" value="TransCoactPipX"/>
    <property type="match status" value="1"/>
</dbReference>
<gene>
    <name evidence="1" type="ORF">RIF25_10415</name>
</gene>
<dbReference type="Proteomes" id="UP001268256">
    <property type="component" value="Unassembled WGS sequence"/>
</dbReference>
<evidence type="ECO:0000313" key="2">
    <source>
        <dbReference type="Proteomes" id="UP001268256"/>
    </source>
</evidence>
<dbReference type="Gene3D" id="6.10.250.870">
    <property type="match status" value="1"/>
</dbReference>
<dbReference type="Pfam" id="PF12058">
    <property type="entry name" value="PipX"/>
    <property type="match status" value="1"/>
</dbReference>
<sequence>MSNETYLSHPNFGLLYSVCPVESGRELYTTLYAQRLFFVVSHSPDGLEFEPVGRSDARMMVEARLRLLRRLGRGAEYDQLQKVHKQTFL</sequence>
<proteinExistence type="predicted"/>
<protein>
    <submittedName>
        <fullName evidence="1">PipX family protein</fullName>
    </submittedName>
</protein>
<organism evidence="1 2">
    <name type="scientific">Pseudocalidococcus azoricus BACA0444</name>
    <dbReference type="NCBI Taxonomy" id="2918990"/>
    <lineage>
        <taxon>Bacteria</taxon>
        <taxon>Bacillati</taxon>
        <taxon>Cyanobacteriota</taxon>
        <taxon>Cyanophyceae</taxon>
        <taxon>Acaryochloridales</taxon>
        <taxon>Thermosynechococcaceae</taxon>
        <taxon>Pseudocalidococcus</taxon>
        <taxon>Pseudocalidococcus azoricus</taxon>
    </lineage>
</organism>
<dbReference type="EMBL" id="JAVMIP010000010">
    <property type="protein sequence ID" value="MDS3861219.1"/>
    <property type="molecule type" value="Genomic_DNA"/>
</dbReference>
<comment type="caution">
    <text evidence="1">The sequence shown here is derived from an EMBL/GenBank/DDBJ whole genome shotgun (WGS) entry which is preliminary data.</text>
</comment>
<accession>A0AAE4FTS9</accession>
<dbReference type="RefSeq" id="WP_015125130.1">
    <property type="nucleotide sequence ID" value="NZ_JAVMIP010000010.1"/>
</dbReference>
<dbReference type="AlphaFoldDB" id="A0AAE4FTS9"/>
<name>A0AAE4FTS9_9CYAN</name>
<dbReference type="Gene3D" id="2.30.30.660">
    <property type="entry name" value="Protein of unknown function (DUF3539)"/>
    <property type="match status" value="1"/>
</dbReference>
<dbReference type="InterPro" id="IPR021926">
    <property type="entry name" value="PipX"/>
</dbReference>